<evidence type="ECO:0000256" key="1">
    <source>
        <dbReference type="SAM" id="Coils"/>
    </source>
</evidence>
<reference evidence="3" key="1">
    <citation type="submission" date="2023-02" db="EMBL/GenBank/DDBJ databases">
        <title>Colletotrichum kahawae CIFC_Que2 genome sequencing and assembly.</title>
        <authorList>
            <person name="Baroncelli R."/>
        </authorList>
    </citation>
    <scope>NUCLEOTIDE SEQUENCE</scope>
    <source>
        <strain evidence="3">CIFC_Que2</strain>
    </source>
</reference>
<dbReference type="CDD" id="cd00882">
    <property type="entry name" value="Ras_like_GTPase"/>
    <property type="match status" value="1"/>
</dbReference>
<dbReference type="AlphaFoldDB" id="A0AAD9YCC0"/>
<keyword evidence="4" id="KW-1185">Reference proteome</keyword>
<dbReference type="InterPro" id="IPR027417">
    <property type="entry name" value="P-loop_NTPase"/>
</dbReference>
<evidence type="ECO:0000259" key="2">
    <source>
        <dbReference type="Pfam" id="PF01926"/>
    </source>
</evidence>
<dbReference type="InterPro" id="IPR006073">
    <property type="entry name" value="GTP-bd"/>
</dbReference>
<dbReference type="SUPFAM" id="SSF52540">
    <property type="entry name" value="P-loop containing nucleoside triphosphate hydrolases"/>
    <property type="match status" value="1"/>
</dbReference>
<feature type="domain" description="G" evidence="2">
    <location>
        <begin position="12"/>
        <end position="73"/>
    </location>
</feature>
<dbReference type="Proteomes" id="UP001281614">
    <property type="component" value="Unassembled WGS sequence"/>
</dbReference>
<keyword evidence="1" id="KW-0175">Coiled coil</keyword>
<dbReference type="Gene3D" id="3.40.50.300">
    <property type="entry name" value="P-loop containing nucleotide triphosphate hydrolases"/>
    <property type="match status" value="1"/>
</dbReference>
<organism evidence="3 4">
    <name type="scientific">Colletotrichum kahawae</name>
    <name type="common">Coffee berry disease fungus</name>
    <dbReference type="NCBI Taxonomy" id="34407"/>
    <lineage>
        <taxon>Eukaryota</taxon>
        <taxon>Fungi</taxon>
        <taxon>Dikarya</taxon>
        <taxon>Ascomycota</taxon>
        <taxon>Pezizomycotina</taxon>
        <taxon>Sordariomycetes</taxon>
        <taxon>Hypocreomycetidae</taxon>
        <taxon>Glomerellales</taxon>
        <taxon>Glomerellaceae</taxon>
        <taxon>Colletotrichum</taxon>
        <taxon>Colletotrichum gloeosporioides species complex</taxon>
    </lineage>
</organism>
<sequence>LCRLSKPDIVTAVLGITGSGKSTFISTLTDLEVDVGDSLASQTTEISIYNCELKNGQRVYLVDTPGFDDASRADVDVLQEQAFLFTQLYKMKAALAGIVYLHPIQKNRISGSTARNFRMLEQMCGLEALDRVVLVTTMWNQIDPGTPQHENACQRQQELVDDSRFWGNMCRRGGRAMQFDGSKRTASQVVDTLLNSYAEKGPAVFKIQHEVVDEGLDIRASSAASELTRDLARIREQFQKEIGQLWDQYRQAEREKDYDRASIIAQERYALEEGLKDGIAANDQLQTSFDDICAQKETRFADVLRQNSQEYESLSQELRRAEHRLQSLEEERQESMAIYESEREWMLSRPKAPSLPPGYDESFENSFRQDQENIQQRTTYIHKSLKSKKRRRVMIQNIIPMLQILRGVGCVVGGAVSLIPPLTAAGATLVVTGTSGLNFSTRKKEKKDPQECNSD</sequence>
<dbReference type="EMBL" id="VYYT01000223">
    <property type="protein sequence ID" value="KAK2754952.1"/>
    <property type="molecule type" value="Genomic_DNA"/>
</dbReference>
<dbReference type="Pfam" id="PF01926">
    <property type="entry name" value="MMR_HSR1"/>
    <property type="match status" value="1"/>
</dbReference>
<accession>A0AAD9YCC0</accession>
<evidence type="ECO:0000313" key="4">
    <source>
        <dbReference type="Proteomes" id="UP001281614"/>
    </source>
</evidence>
<evidence type="ECO:0000313" key="3">
    <source>
        <dbReference type="EMBL" id="KAK2754952.1"/>
    </source>
</evidence>
<feature type="non-terminal residue" evidence="3">
    <location>
        <position position="1"/>
    </location>
</feature>
<comment type="caution">
    <text evidence="3">The sequence shown here is derived from an EMBL/GenBank/DDBJ whole genome shotgun (WGS) entry which is preliminary data.</text>
</comment>
<protein>
    <recommendedName>
        <fullName evidence="2">G domain-containing protein</fullName>
    </recommendedName>
</protein>
<name>A0AAD9YCC0_COLKA</name>
<proteinExistence type="predicted"/>
<dbReference type="GO" id="GO:0005525">
    <property type="term" value="F:GTP binding"/>
    <property type="evidence" value="ECO:0007669"/>
    <property type="project" value="InterPro"/>
</dbReference>
<feature type="coiled-coil region" evidence="1">
    <location>
        <begin position="301"/>
        <end position="338"/>
    </location>
</feature>
<gene>
    <name evidence="3" type="ORF">CKAH01_05966</name>
</gene>